<keyword evidence="5" id="KW-0539">Nucleus</keyword>
<feature type="region of interest" description="Disordered" evidence="7">
    <location>
        <begin position="581"/>
        <end position="641"/>
    </location>
</feature>
<evidence type="ECO:0000313" key="9">
    <source>
        <dbReference type="EMBL" id="CAF0841318.1"/>
    </source>
</evidence>
<feature type="compositionally biased region" description="Basic residues" evidence="7">
    <location>
        <begin position="591"/>
        <end position="605"/>
    </location>
</feature>
<feature type="region of interest" description="Disordered" evidence="7">
    <location>
        <begin position="515"/>
        <end position="540"/>
    </location>
</feature>
<feature type="compositionally biased region" description="Basic and acidic residues" evidence="7">
    <location>
        <begin position="1033"/>
        <end position="1043"/>
    </location>
</feature>
<proteinExistence type="predicted"/>
<sequence>MLFSHHIRVAALTALCSVIEKLRSSDELDDGQKKMRDDLLEKLRDHVHDEPAFVRQHCLQLWTSLVIQKKVPVKEYLRVFELGLDRLRDKACRVRKDAVTLVMHMVLNNPYFVIDSTRAQIEKGQNDAKTKLVELRQELEKLNKNIKEDKKMEEKKSQSDDEDSGAEDKTIDEDSGAEDKTIDEDNEMNVDNNQKKETEENKEPIEEQIMRVEEIVTFYKDGLRFIDLIEQANQDVVNLFNSPTLADCIQAIDFFVNIRHYRLTWPNMEQNLRLMFRLIWSVDESKCKAITQAFVKICFDVSPTIPQMNVCFRLTSGAIICALKDATFSEELYFEEILKQLIKEKKIPTEAITEALWKLYKFPYDDNTDLIAGKILTFIVGNEVNRKLNDITDLIQAKEKNHRFVHISCLLLQLAATPKKIENGVRPKQFRLPKTHRLFEILGNIIVSTFHDVSDRQWTPMMESAFDVIFKLADGPIKHIENIIKKLAVKTGVKLGGLFKIPLSSQTQPLSTESMDFENAGNESNQNQLSQQQQHHHHHSQMNANSALLLVRFLNCLGKAAVGIVYYVDCTVKDELLRRKEAKQSAAVNKKLQKKTRNSKKRTKRKTPDEDDENQSTSMNDTTNSSSNRTLNSTNRTVDDEQDDEMCQVFGGAEAEDPVDNEIGLYIQSLCEKNSLLMQYKNILEQILLHPNEYRDETLQLSATICLCKFMLLSVELCETHAKMLFDLLKNSIFESVRVAIMVLMNDFYLKYPLAFAAYSNDVYGCLRDRSDNVRLAALKTISNLILKEMVKPKGQISEIALCIIDKHTQIATLATSFFSELAKRQHGEALFNILPDIFSNLVGGGLDKERELNEDDFKCIMEFLFKYVSKEKQTESLSEKLMQRFHMADNNPRLWRDLAYIMSKLTYNERSLKGLLDHYNYYADKLVEDAVYESFLTILNNAKKNLGNKPDLTVVLDELSTRIDQARSSNGILIAVQQAQQKTKQQPKAARAGGAKKGKQTTSRSKAKAAQSDDDDDDDLKENSGDDDDENDFKRPMRKEPKVQTISRSKRGAAVTARKKAAVVASDDEDDD</sequence>
<dbReference type="GO" id="GO:0005634">
    <property type="term" value="C:nucleus"/>
    <property type="evidence" value="ECO:0007669"/>
    <property type="project" value="UniProtKB-SubCell"/>
</dbReference>
<feature type="compositionally biased region" description="Low complexity" evidence="7">
    <location>
        <begin position="522"/>
        <end position="533"/>
    </location>
</feature>
<feature type="compositionally biased region" description="Acidic residues" evidence="7">
    <location>
        <begin position="1013"/>
        <end position="1032"/>
    </location>
</feature>
<dbReference type="OrthoDB" id="436262at2759"/>
<keyword evidence="4" id="KW-0226">DNA condensation</keyword>
<keyword evidence="3" id="KW-0498">Mitosis</keyword>
<dbReference type="EMBL" id="CAJNOO010000174">
    <property type="protein sequence ID" value="CAF0841318.1"/>
    <property type="molecule type" value="Genomic_DNA"/>
</dbReference>
<dbReference type="GO" id="GO:0042393">
    <property type="term" value="F:histone binding"/>
    <property type="evidence" value="ECO:0007669"/>
    <property type="project" value="TreeGrafter"/>
</dbReference>
<protein>
    <recommendedName>
        <fullName evidence="8">Condensin complex subunit 1 C-terminal domain-containing protein</fullName>
    </recommendedName>
</protein>
<dbReference type="AlphaFoldDB" id="A0A813VRR4"/>
<dbReference type="GO" id="GO:0000796">
    <property type="term" value="C:condensin complex"/>
    <property type="evidence" value="ECO:0007669"/>
    <property type="project" value="TreeGrafter"/>
</dbReference>
<dbReference type="InterPro" id="IPR032682">
    <property type="entry name" value="Cnd1_C"/>
</dbReference>
<feature type="compositionally biased region" description="Acidic residues" evidence="7">
    <location>
        <begin position="160"/>
        <end position="188"/>
    </location>
</feature>
<dbReference type="GO" id="GO:0000779">
    <property type="term" value="C:condensed chromosome, centromeric region"/>
    <property type="evidence" value="ECO:0007669"/>
    <property type="project" value="TreeGrafter"/>
</dbReference>
<evidence type="ECO:0000256" key="3">
    <source>
        <dbReference type="ARBA" id="ARBA00022776"/>
    </source>
</evidence>
<dbReference type="InterPro" id="IPR011989">
    <property type="entry name" value="ARM-like"/>
</dbReference>
<dbReference type="Pfam" id="PF12717">
    <property type="entry name" value="Cnd1"/>
    <property type="match status" value="1"/>
</dbReference>
<name>A0A813VRR4_9BILA</name>
<feature type="compositionally biased region" description="Low complexity" evidence="7">
    <location>
        <begin position="615"/>
        <end position="636"/>
    </location>
</feature>
<reference evidence="9" key="1">
    <citation type="submission" date="2021-02" db="EMBL/GenBank/DDBJ databases">
        <authorList>
            <person name="Nowell W R."/>
        </authorList>
    </citation>
    <scope>NUCLEOTIDE SEQUENCE</scope>
</reference>
<dbReference type="GO" id="GO:0010032">
    <property type="term" value="P:meiotic chromosome condensation"/>
    <property type="evidence" value="ECO:0007669"/>
    <property type="project" value="TreeGrafter"/>
</dbReference>
<dbReference type="Proteomes" id="UP000663882">
    <property type="component" value="Unassembled WGS sequence"/>
</dbReference>
<evidence type="ECO:0000259" key="8">
    <source>
        <dbReference type="Pfam" id="PF12717"/>
    </source>
</evidence>
<dbReference type="SUPFAM" id="SSF48371">
    <property type="entry name" value="ARM repeat"/>
    <property type="match status" value="1"/>
</dbReference>
<comment type="subcellular location">
    <subcellularLocation>
        <location evidence="1">Nucleus</location>
    </subcellularLocation>
</comment>
<organism evidence="9 10">
    <name type="scientific">Rotaria sordida</name>
    <dbReference type="NCBI Taxonomy" id="392033"/>
    <lineage>
        <taxon>Eukaryota</taxon>
        <taxon>Metazoa</taxon>
        <taxon>Spiralia</taxon>
        <taxon>Gnathifera</taxon>
        <taxon>Rotifera</taxon>
        <taxon>Eurotatoria</taxon>
        <taxon>Bdelloidea</taxon>
        <taxon>Philodinida</taxon>
        <taxon>Philodinidae</taxon>
        <taxon>Rotaria</taxon>
    </lineage>
</organism>
<evidence type="ECO:0000256" key="7">
    <source>
        <dbReference type="SAM" id="MobiDB-lite"/>
    </source>
</evidence>
<feature type="domain" description="Condensin complex subunit 1 C-terminal" evidence="8">
    <location>
        <begin position="738"/>
        <end position="904"/>
    </location>
</feature>
<feature type="region of interest" description="Disordered" evidence="7">
    <location>
        <begin position="979"/>
        <end position="1073"/>
    </location>
</feature>
<evidence type="ECO:0000256" key="6">
    <source>
        <dbReference type="ARBA" id="ARBA00023306"/>
    </source>
</evidence>
<dbReference type="PANTHER" id="PTHR14222">
    <property type="entry name" value="CONDENSIN"/>
    <property type="match status" value="1"/>
</dbReference>
<dbReference type="PANTHER" id="PTHR14222:SF2">
    <property type="entry name" value="CONDENSIN COMPLEX SUBUNIT 1"/>
    <property type="match status" value="1"/>
</dbReference>
<dbReference type="InterPro" id="IPR016024">
    <property type="entry name" value="ARM-type_fold"/>
</dbReference>
<evidence type="ECO:0000313" key="10">
    <source>
        <dbReference type="Proteomes" id="UP000663882"/>
    </source>
</evidence>
<feature type="region of interest" description="Disordered" evidence="7">
    <location>
        <begin position="145"/>
        <end position="205"/>
    </location>
</feature>
<feature type="compositionally biased region" description="Basic and acidic residues" evidence="7">
    <location>
        <begin position="145"/>
        <end position="159"/>
    </location>
</feature>
<evidence type="ECO:0000256" key="5">
    <source>
        <dbReference type="ARBA" id="ARBA00023242"/>
    </source>
</evidence>
<dbReference type="Gene3D" id="1.25.10.10">
    <property type="entry name" value="Leucine-rich Repeat Variant"/>
    <property type="match status" value="1"/>
</dbReference>
<gene>
    <name evidence="9" type="ORF">RFH988_LOCUS5960</name>
</gene>
<dbReference type="GO" id="GO:0051301">
    <property type="term" value="P:cell division"/>
    <property type="evidence" value="ECO:0007669"/>
    <property type="project" value="UniProtKB-KW"/>
</dbReference>
<comment type="caution">
    <text evidence="9">The sequence shown here is derived from an EMBL/GenBank/DDBJ whole genome shotgun (WGS) entry which is preliminary data.</text>
</comment>
<evidence type="ECO:0000256" key="2">
    <source>
        <dbReference type="ARBA" id="ARBA00022618"/>
    </source>
</evidence>
<accession>A0A813VRR4</accession>
<keyword evidence="6" id="KW-0131">Cell cycle</keyword>
<keyword evidence="2" id="KW-0132">Cell division</keyword>
<evidence type="ECO:0000256" key="1">
    <source>
        <dbReference type="ARBA" id="ARBA00004123"/>
    </source>
</evidence>
<feature type="compositionally biased region" description="Low complexity" evidence="7">
    <location>
        <begin position="979"/>
        <end position="994"/>
    </location>
</feature>
<feature type="compositionally biased region" description="Basic and acidic residues" evidence="7">
    <location>
        <begin position="193"/>
        <end position="205"/>
    </location>
</feature>
<dbReference type="InterPro" id="IPR026971">
    <property type="entry name" value="CND1/NCAPD3"/>
</dbReference>
<dbReference type="GO" id="GO:0007076">
    <property type="term" value="P:mitotic chromosome condensation"/>
    <property type="evidence" value="ECO:0007669"/>
    <property type="project" value="InterPro"/>
</dbReference>
<evidence type="ECO:0000256" key="4">
    <source>
        <dbReference type="ARBA" id="ARBA00023067"/>
    </source>
</evidence>